<comment type="caution">
    <text evidence="2">The sequence shown here is derived from an EMBL/GenBank/DDBJ whole genome shotgun (WGS) entry which is preliminary data.</text>
</comment>
<dbReference type="PANTHER" id="PTHR35502">
    <property type="entry name" value="PROTEIN MICROTUBULE BINDING PROTEIN 2C"/>
    <property type="match status" value="1"/>
</dbReference>
<organism evidence="2 3">
    <name type="scientific">Solanum stoloniferum</name>
    <dbReference type="NCBI Taxonomy" id="62892"/>
    <lineage>
        <taxon>Eukaryota</taxon>
        <taxon>Viridiplantae</taxon>
        <taxon>Streptophyta</taxon>
        <taxon>Embryophyta</taxon>
        <taxon>Tracheophyta</taxon>
        <taxon>Spermatophyta</taxon>
        <taxon>Magnoliopsida</taxon>
        <taxon>eudicotyledons</taxon>
        <taxon>Gunneridae</taxon>
        <taxon>Pentapetalae</taxon>
        <taxon>asterids</taxon>
        <taxon>lamiids</taxon>
        <taxon>Solanales</taxon>
        <taxon>Solanaceae</taxon>
        <taxon>Solanoideae</taxon>
        <taxon>Solaneae</taxon>
        <taxon>Solanum</taxon>
    </lineage>
</organism>
<dbReference type="PANTHER" id="PTHR35502:SF2">
    <property type="entry name" value="PROTEIN MICROTUBULE BINDING PROTEIN 2C"/>
    <property type="match status" value="1"/>
</dbReference>
<keyword evidence="3" id="KW-1185">Reference proteome</keyword>
<evidence type="ECO:0008006" key="4">
    <source>
        <dbReference type="Google" id="ProtNLM"/>
    </source>
</evidence>
<feature type="compositionally biased region" description="Polar residues" evidence="1">
    <location>
        <begin position="142"/>
        <end position="154"/>
    </location>
</feature>
<feature type="non-terminal residue" evidence="2">
    <location>
        <position position="1"/>
    </location>
</feature>
<proteinExistence type="predicted"/>
<protein>
    <recommendedName>
        <fullName evidence="4">Microtubule-associated protein</fullName>
    </recommendedName>
</protein>
<feature type="region of interest" description="Disordered" evidence="1">
    <location>
        <begin position="95"/>
        <end position="157"/>
    </location>
</feature>
<gene>
    <name evidence="2" type="ORF">AABB24_006351</name>
</gene>
<evidence type="ECO:0000313" key="2">
    <source>
        <dbReference type="EMBL" id="KAL3374818.1"/>
    </source>
</evidence>
<sequence length="355" mass="40095">HFKFQYSQKSTNPTMYEPQQLLDLQDNNGGFGAGADSRSWLSGEDRSPTLRRTDSSLSNSAAGTVDRTLFNDLVQIVPLVQSLIDRKAKSSFTRRGSMTYTKTPSRESLYKKTSEAKGRNAAQSTKKHRDQNKNVGGDQDGCSDNISMTSSRSYLSEKDREELMALRGQVEDLQKKLSEKDELLKEVEISKNEMASIYAKLDEMKKEYAEKDSLLKSTQAQLSDAKVKLADKQAAVEKLEWEAMTSSKKVEKLQEDLDVVRQEIAWFMQFVQQLTKNGSRTLAEDYDVIPYLCNKNIENICFVQDQPNEIGMEEVELAREAYIAAIAAAKENQDEASFSEAAKARLYLQSLVIRT</sequence>
<accession>A0ABD2V109</accession>
<feature type="region of interest" description="Disordered" evidence="1">
    <location>
        <begin position="24"/>
        <end position="60"/>
    </location>
</feature>
<dbReference type="Proteomes" id="UP001627284">
    <property type="component" value="Unassembled WGS sequence"/>
</dbReference>
<dbReference type="AlphaFoldDB" id="A0ABD2V109"/>
<evidence type="ECO:0000313" key="3">
    <source>
        <dbReference type="Proteomes" id="UP001627284"/>
    </source>
</evidence>
<name>A0ABD2V109_9SOLN</name>
<evidence type="ECO:0000256" key="1">
    <source>
        <dbReference type="SAM" id="MobiDB-lite"/>
    </source>
</evidence>
<dbReference type="EMBL" id="JBJKTR010000003">
    <property type="protein sequence ID" value="KAL3374818.1"/>
    <property type="molecule type" value="Genomic_DNA"/>
</dbReference>
<feature type="compositionally biased region" description="Basic and acidic residues" evidence="1">
    <location>
        <begin position="104"/>
        <end position="118"/>
    </location>
</feature>
<dbReference type="InterPro" id="IPR040289">
    <property type="entry name" value="MBP2C"/>
</dbReference>
<feature type="compositionally biased region" description="Basic and acidic residues" evidence="1">
    <location>
        <begin position="43"/>
        <end position="54"/>
    </location>
</feature>
<reference evidence="2 3" key="1">
    <citation type="submission" date="2024-05" db="EMBL/GenBank/DDBJ databases">
        <title>De novo assembly of an allotetraploid wild potato.</title>
        <authorList>
            <person name="Hosaka A.J."/>
        </authorList>
    </citation>
    <scope>NUCLEOTIDE SEQUENCE [LARGE SCALE GENOMIC DNA]</scope>
    <source>
        <tissue evidence="2">Young leaves</tissue>
    </source>
</reference>